<keyword evidence="3" id="KW-1185">Reference proteome</keyword>
<dbReference type="GO" id="GO:0016301">
    <property type="term" value="F:kinase activity"/>
    <property type="evidence" value="ECO:0007669"/>
    <property type="project" value="UniProtKB-KW"/>
</dbReference>
<sequence>MTVDPLVHAARTLRELLADVDRRPALVGIDGQGGAGKSTFARAVAGELGHAVVVEGDDFYRDLPDDERAALDPAAGVEQYFDWQRLRREVLEPVRRGDAVLRYQRYDWDRATMGDWVEQPMPDVVVVEGVYMLRPQLLDLIDVAVWVETSEETRLRRQVERGENDDVWIRRWVAAEDHYVATHDPRSAAALHVEGT</sequence>
<dbReference type="Proteomes" id="UP001596011">
    <property type="component" value="Unassembled WGS sequence"/>
</dbReference>
<dbReference type="Gene3D" id="3.40.50.300">
    <property type="entry name" value="P-loop containing nucleotide triphosphate hydrolases"/>
    <property type="match status" value="1"/>
</dbReference>
<protein>
    <submittedName>
        <fullName evidence="2">Uridine kinase</fullName>
    </submittedName>
</protein>
<dbReference type="InterPro" id="IPR027417">
    <property type="entry name" value="P-loop_NTPase"/>
</dbReference>
<accession>A0ABV9HBT4</accession>
<feature type="domain" description="Phosphoribulokinase/uridine kinase" evidence="1">
    <location>
        <begin position="27"/>
        <end position="162"/>
    </location>
</feature>
<comment type="caution">
    <text evidence="2">The sequence shown here is derived from an EMBL/GenBank/DDBJ whole genome shotgun (WGS) entry which is preliminary data.</text>
</comment>
<dbReference type="EMBL" id="JBHSFI010000003">
    <property type="protein sequence ID" value="MFC4627797.1"/>
    <property type="molecule type" value="Genomic_DNA"/>
</dbReference>
<evidence type="ECO:0000259" key="1">
    <source>
        <dbReference type="Pfam" id="PF00485"/>
    </source>
</evidence>
<keyword evidence="2" id="KW-0418">Kinase</keyword>
<gene>
    <name evidence="2" type="ORF">ACFO6V_06090</name>
</gene>
<keyword evidence="2" id="KW-0808">Transferase</keyword>
<evidence type="ECO:0000313" key="2">
    <source>
        <dbReference type="EMBL" id="MFC4627797.1"/>
    </source>
</evidence>
<name>A0ABV9HBT4_9MICO</name>
<organism evidence="2 3">
    <name type="scientific">Promicromonospora alba</name>
    <dbReference type="NCBI Taxonomy" id="1616110"/>
    <lineage>
        <taxon>Bacteria</taxon>
        <taxon>Bacillati</taxon>
        <taxon>Actinomycetota</taxon>
        <taxon>Actinomycetes</taxon>
        <taxon>Micrococcales</taxon>
        <taxon>Promicromonosporaceae</taxon>
        <taxon>Promicromonospora</taxon>
    </lineage>
</organism>
<reference evidence="3" key="1">
    <citation type="journal article" date="2019" name="Int. J. Syst. Evol. Microbiol.">
        <title>The Global Catalogue of Microorganisms (GCM) 10K type strain sequencing project: providing services to taxonomists for standard genome sequencing and annotation.</title>
        <authorList>
            <consortium name="The Broad Institute Genomics Platform"/>
            <consortium name="The Broad Institute Genome Sequencing Center for Infectious Disease"/>
            <person name="Wu L."/>
            <person name="Ma J."/>
        </authorList>
    </citation>
    <scope>NUCLEOTIDE SEQUENCE [LARGE SCALE GENOMIC DNA]</scope>
    <source>
        <strain evidence="3">CCUG 42722</strain>
    </source>
</reference>
<dbReference type="InterPro" id="IPR006083">
    <property type="entry name" value="PRK/URK"/>
</dbReference>
<dbReference type="RefSeq" id="WP_377133267.1">
    <property type="nucleotide sequence ID" value="NZ_JBHSFI010000003.1"/>
</dbReference>
<evidence type="ECO:0000313" key="3">
    <source>
        <dbReference type="Proteomes" id="UP001596011"/>
    </source>
</evidence>
<dbReference type="PANTHER" id="PTHR10285">
    <property type="entry name" value="URIDINE KINASE"/>
    <property type="match status" value="1"/>
</dbReference>
<dbReference type="SUPFAM" id="SSF52540">
    <property type="entry name" value="P-loop containing nucleoside triphosphate hydrolases"/>
    <property type="match status" value="1"/>
</dbReference>
<dbReference type="Pfam" id="PF00485">
    <property type="entry name" value="PRK"/>
    <property type="match status" value="1"/>
</dbReference>
<proteinExistence type="predicted"/>